<dbReference type="Pfam" id="PF01337">
    <property type="entry name" value="Barstar"/>
    <property type="match status" value="1"/>
</dbReference>
<organism evidence="3 4">
    <name type="scientific">Clostridium drakei</name>
    <dbReference type="NCBI Taxonomy" id="332101"/>
    <lineage>
        <taxon>Bacteria</taxon>
        <taxon>Bacillati</taxon>
        <taxon>Bacillota</taxon>
        <taxon>Clostridia</taxon>
        <taxon>Eubacteriales</taxon>
        <taxon>Clostridiaceae</taxon>
        <taxon>Clostridium</taxon>
    </lineage>
</organism>
<dbReference type="EMBL" id="CP020953">
    <property type="protein sequence ID" value="AWI04289.1"/>
    <property type="molecule type" value="Genomic_DNA"/>
</dbReference>
<evidence type="ECO:0000313" key="3">
    <source>
        <dbReference type="EMBL" id="AWI04289.1"/>
    </source>
</evidence>
<dbReference type="InterPro" id="IPR000468">
    <property type="entry name" value="Barstar"/>
</dbReference>
<gene>
    <name evidence="3" type="ORF">B9W14_07185</name>
</gene>
<dbReference type="OrthoDB" id="7575400at2"/>
<dbReference type="SUPFAM" id="SSF52038">
    <property type="entry name" value="Barstar-related"/>
    <property type="match status" value="1"/>
</dbReference>
<keyword evidence="4" id="KW-1185">Reference proteome</keyword>
<accession>A0A2U8DNP8</accession>
<name>A0A2U8DNP8_9CLOT</name>
<dbReference type="CDD" id="cd05142">
    <property type="entry name" value="Barstar"/>
    <property type="match status" value="1"/>
</dbReference>
<comment type="similarity">
    <text evidence="1">Belongs to the barstar family.</text>
</comment>
<feature type="domain" description="Barstar (barnase inhibitor)" evidence="2">
    <location>
        <begin position="1"/>
        <end position="83"/>
    </location>
</feature>
<sequence length="90" mass="10487">MNKVVLEGSKLTDRKILHKVLKKELRFPEYYGENLDALWDCLTTDIEVPVVIEWIDFEMSKKLLGDYAENTLKIFQAAEKSTEGRVKIKI</sequence>
<reference evidence="4" key="1">
    <citation type="submission" date="2017-04" db="EMBL/GenBank/DDBJ databases">
        <authorList>
            <person name="Song Y."/>
            <person name="Cho B.-K."/>
        </authorList>
    </citation>
    <scope>NUCLEOTIDE SEQUENCE [LARGE SCALE GENOMIC DNA]</scope>
    <source>
        <strain evidence="4">SL1</strain>
    </source>
</reference>
<dbReference type="RefSeq" id="WP_032079576.1">
    <property type="nucleotide sequence ID" value="NZ_CP020953.1"/>
</dbReference>
<dbReference type="Gene3D" id="3.30.370.10">
    <property type="entry name" value="Barstar-like"/>
    <property type="match status" value="1"/>
</dbReference>
<protein>
    <submittedName>
        <fullName evidence="3">Barnase inhibitor</fullName>
    </submittedName>
</protein>
<dbReference type="AlphaFoldDB" id="A0A2U8DNP8"/>
<evidence type="ECO:0000313" key="4">
    <source>
        <dbReference type="Proteomes" id="UP000244910"/>
    </source>
</evidence>
<dbReference type="InterPro" id="IPR035905">
    <property type="entry name" value="Barstar-like_sf"/>
</dbReference>
<evidence type="ECO:0000256" key="1">
    <source>
        <dbReference type="ARBA" id="ARBA00006845"/>
    </source>
</evidence>
<dbReference type="Proteomes" id="UP000244910">
    <property type="component" value="Chromosome"/>
</dbReference>
<evidence type="ECO:0000259" key="2">
    <source>
        <dbReference type="Pfam" id="PF01337"/>
    </source>
</evidence>
<dbReference type="KEGG" id="cdrk:B9W14_07185"/>
<proteinExistence type="inferred from homology"/>